<comment type="caution">
    <text evidence="1">The sequence shown here is derived from an EMBL/GenBank/DDBJ whole genome shotgun (WGS) entry which is preliminary data.</text>
</comment>
<organism evidence="1 2">
    <name type="scientific">Mycena rosella</name>
    <name type="common">Pink bonnet</name>
    <name type="synonym">Agaricus rosellus</name>
    <dbReference type="NCBI Taxonomy" id="1033263"/>
    <lineage>
        <taxon>Eukaryota</taxon>
        <taxon>Fungi</taxon>
        <taxon>Dikarya</taxon>
        <taxon>Basidiomycota</taxon>
        <taxon>Agaricomycotina</taxon>
        <taxon>Agaricomycetes</taxon>
        <taxon>Agaricomycetidae</taxon>
        <taxon>Agaricales</taxon>
        <taxon>Marasmiineae</taxon>
        <taxon>Mycenaceae</taxon>
        <taxon>Mycena</taxon>
    </lineage>
</organism>
<evidence type="ECO:0000313" key="1">
    <source>
        <dbReference type="EMBL" id="KAJ7687261.1"/>
    </source>
</evidence>
<sequence>MIRQLKEIIGPDQEAELWAVRESRRLHIFYAAQTDTAPGNEVLTETDRDNIRAFKLKMMSNMSRDVFEQMRWAFRHKLDLSSERAVMHRMAILSRVEPVWYSCCVNSCLAYTGNDSEAESCRFCHEPRYTPHTRKPRRLFPYLPIIPRLQGYFQNPKMVERLLYRHNYKHKPGTIADIFDGVHYRTLRKKFVVRDGETLTHKYFDGKYDIALGACTDGFLL</sequence>
<keyword evidence="2" id="KW-1185">Reference proteome</keyword>
<dbReference type="EMBL" id="JARKIE010000089">
    <property type="protein sequence ID" value="KAJ7687261.1"/>
    <property type="molecule type" value="Genomic_DNA"/>
</dbReference>
<reference evidence="1" key="1">
    <citation type="submission" date="2023-03" db="EMBL/GenBank/DDBJ databases">
        <title>Massive genome expansion in bonnet fungi (Mycena s.s.) driven by repeated elements and novel gene families across ecological guilds.</title>
        <authorList>
            <consortium name="Lawrence Berkeley National Laboratory"/>
            <person name="Harder C.B."/>
            <person name="Miyauchi S."/>
            <person name="Viragh M."/>
            <person name="Kuo A."/>
            <person name="Thoen E."/>
            <person name="Andreopoulos B."/>
            <person name="Lu D."/>
            <person name="Skrede I."/>
            <person name="Drula E."/>
            <person name="Henrissat B."/>
            <person name="Morin E."/>
            <person name="Kohler A."/>
            <person name="Barry K."/>
            <person name="LaButti K."/>
            <person name="Morin E."/>
            <person name="Salamov A."/>
            <person name="Lipzen A."/>
            <person name="Mereny Z."/>
            <person name="Hegedus B."/>
            <person name="Baldrian P."/>
            <person name="Stursova M."/>
            <person name="Weitz H."/>
            <person name="Taylor A."/>
            <person name="Grigoriev I.V."/>
            <person name="Nagy L.G."/>
            <person name="Martin F."/>
            <person name="Kauserud H."/>
        </authorList>
    </citation>
    <scope>NUCLEOTIDE SEQUENCE</scope>
    <source>
        <strain evidence="1">CBHHK067</strain>
    </source>
</reference>
<proteinExistence type="predicted"/>
<dbReference type="AlphaFoldDB" id="A0AAD7GEJ1"/>
<gene>
    <name evidence="1" type="ORF">B0H17DRAFT_939624</name>
</gene>
<name>A0AAD7GEJ1_MYCRO</name>
<accession>A0AAD7GEJ1</accession>
<evidence type="ECO:0000313" key="2">
    <source>
        <dbReference type="Proteomes" id="UP001221757"/>
    </source>
</evidence>
<feature type="non-terminal residue" evidence="1">
    <location>
        <position position="221"/>
    </location>
</feature>
<dbReference type="Proteomes" id="UP001221757">
    <property type="component" value="Unassembled WGS sequence"/>
</dbReference>
<protein>
    <submittedName>
        <fullName evidence="1">Uncharacterized protein</fullName>
    </submittedName>
</protein>